<proteinExistence type="predicted"/>
<reference evidence="2 3" key="1">
    <citation type="submission" date="2016-10" db="EMBL/GenBank/DDBJ databases">
        <authorList>
            <person name="de Groot N.N."/>
        </authorList>
    </citation>
    <scope>NUCLEOTIDE SEQUENCE [LARGE SCALE GENOMIC DNA]</scope>
    <source>
        <strain evidence="2 3">DSM 25186</strain>
    </source>
</reference>
<organism evidence="2 3">
    <name type="scientific">Catalinimonas alkaloidigena</name>
    <dbReference type="NCBI Taxonomy" id="1075417"/>
    <lineage>
        <taxon>Bacteria</taxon>
        <taxon>Pseudomonadati</taxon>
        <taxon>Bacteroidota</taxon>
        <taxon>Cytophagia</taxon>
        <taxon>Cytophagales</taxon>
        <taxon>Catalimonadaceae</taxon>
        <taxon>Catalinimonas</taxon>
    </lineage>
</organism>
<protein>
    <recommendedName>
        <fullName evidence="1">DUF4440 domain-containing protein</fullName>
    </recommendedName>
</protein>
<evidence type="ECO:0000313" key="2">
    <source>
        <dbReference type="EMBL" id="SDK83537.1"/>
    </source>
</evidence>
<gene>
    <name evidence="2" type="ORF">SAMN05421823_103677</name>
</gene>
<dbReference type="InterPro" id="IPR032710">
    <property type="entry name" value="NTF2-like_dom_sf"/>
</dbReference>
<dbReference type="Gene3D" id="3.10.450.50">
    <property type="match status" value="1"/>
</dbReference>
<dbReference type="Pfam" id="PF14534">
    <property type="entry name" value="DUF4440"/>
    <property type="match status" value="1"/>
</dbReference>
<evidence type="ECO:0000313" key="3">
    <source>
        <dbReference type="Proteomes" id="UP000198510"/>
    </source>
</evidence>
<dbReference type="STRING" id="1075417.SAMN05421823_103677"/>
<dbReference type="SUPFAM" id="SSF54427">
    <property type="entry name" value="NTF2-like"/>
    <property type="match status" value="1"/>
</dbReference>
<dbReference type="AlphaFoldDB" id="A0A1G9F559"/>
<keyword evidence="3" id="KW-1185">Reference proteome</keyword>
<dbReference type="InterPro" id="IPR027843">
    <property type="entry name" value="DUF4440"/>
</dbReference>
<sequence>MAGYWRSDSLRFVSTQGITYGWQATLDRYRQRYPDAASRGTLRFEIVSTELLSDDSAFLVGRFFLTRPEKGDADGYFTLLWRKIDGAWVIVVDHTG</sequence>
<name>A0A1G9F559_9BACT</name>
<accession>A0A1G9F559</accession>
<dbReference type="Proteomes" id="UP000198510">
    <property type="component" value="Unassembled WGS sequence"/>
</dbReference>
<feature type="domain" description="DUF4440" evidence="1">
    <location>
        <begin position="7"/>
        <end position="90"/>
    </location>
</feature>
<dbReference type="EMBL" id="FNFO01000003">
    <property type="protein sequence ID" value="SDK83537.1"/>
    <property type="molecule type" value="Genomic_DNA"/>
</dbReference>
<evidence type="ECO:0000259" key="1">
    <source>
        <dbReference type="Pfam" id="PF14534"/>
    </source>
</evidence>